<keyword evidence="4 7" id="KW-0812">Transmembrane</keyword>
<feature type="transmembrane region" description="Helical" evidence="7">
    <location>
        <begin position="282"/>
        <end position="301"/>
    </location>
</feature>
<sequence length="357" mass="38386">MGINGQEGLQNLENKSNNYWSLLSSQPLILKAGRHLLTLVFLGLAVHLILPQITSFEGSLQVIRTMTLWAVLLAGLAEIISYIGYSYLINSVLSIANQHIPILKGAAITLAASSMGMLAGGTLGNAAATYSWVRKAGVSKEASGLAGTLPTMFNNAVLILLATAGTVHLLLVHELSSVQFYAFLLILTLLSLGTLAVSWGRKHRTRFNAGAGKIAAFFARIRNKPYNPVPIENFVSRLFAALDVLHKGGWQRPALAAAFSISLDMLTLYLFFIAAGHPIKPSILLVGYGLPLLFGKMTFLIPGGVGIVESTMAALYTGLGVPGPIAVVVILSYRMFSFWIPTLIGFPVAFYLQKESR</sequence>
<evidence type="ECO:0000313" key="9">
    <source>
        <dbReference type="Proteomes" id="UP000033101"/>
    </source>
</evidence>
<dbReference type="STRING" id="1434110.MSHOH_1521"/>
<evidence type="ECO:0000256" key="2">
    <source>
        <dbReference type="ARBA" id="ARBA00011061"/>
    </source>
</evidence>
<evidence type="ECO:0000256" key="6">
    <source>
        <dbReference type="ARBA" id="ARBA00023136"/>
    </source>
</evidence>
<dbReference type="GeneID" id="24830728"/>
<dbReference type="RefSeq" id="WP_048138786.1">
    <property type="nucleotide sequence ID" value="NZ_BBCW01000108.1"/>
</dbReference>
<evidence type="ECO:0000256" key="5">
    <source>
        <dbReference type="ARBA" id="ARBA00022989"/>
    </source>
</evidence>
<gene>
    <name evidence="8" type="ORF">MSHOH_1521</name>
</gene>
<evidence type="ECO:0000256" key="1">
    <source>
        <dbReference type="ARBA" id="ARBA00004651"/>
    </source>
</evidence>
<dbReference type="InterPro" id="IPR022791">
    <property type="entry name" value="L-PG_synthase/AglD"/>
</dbReference>
<dbReference type="AlphaFoldDB" id="A0A0E3S914"/>
<evidence type="ECO:0000256" key="7">
    <source>
        <dbReference type="SAM" id="Phobius"/>
    </source>
</evidence>
<dbReference type="PANTHER" id="PTHR39087">
    <property type="entry name" value="UPF0104 MEMBRANE PROTEIN MJ1595"/>
    <property type="match status" value="1"/>
</dbReference>
<feature type="transmembrane region" description="Helical" evidence="7">
    <location>
        <begin position="313"/>
        <end position="330"/>
    </location>
</feature>
<dbReference type="Proteomes" id="UP000033101">
    <property type="component" value="Chromosome"/>
</dbReference>
<dbReference type="Pfam" id="PF03706">
    <property type="entry name" value="LPG_synthase_TM"/>
    <property type="match status" value="1"/>
</dbReference>
<keyword evidence="6 7" id="KW-0472">Membrane</keyword>
<reference evidence="8 9" key="1">
    <citation type="submission" date="2014-07" db="EMBL/GenBank/DDBJ databases">
        <title>Methanogenic archaea and the global carbon cycle.</title>
        <authorList>
            <person name="Henriksen J.R."/>
            <person name="Luke J."/>
            <person name="Reinhart S."/>
            <person name="Benedict M.N."/>
            <person name="Youngblut N.D."/>
            <person name="Metcalf M.E."/>
            <person name="Whitaker R.J."/>
            <person name="Metcalf W.W."/>
        </authorList>
    </citation>
    <scope>NUCLEOTIDE SEQUENCE [LARGE SCALE GENOMIC DNA]</scope>
    <source>
        <strain evidence="8 9">HB-1</strain>
    </source>
</reference>
<evidence type="ECO:0000313" key="8">
    <source>
        <dbReference type="EMBL" id="AKB78004.1"/>
    </source>
</evidence>
<dbReference type="OrthoDB" id="15513at2157"/>
<feature type="transmembrane region" description="Helical" evidence="7">
    <location>
        <begin position="254"/>
        <end position="276"/>
    </location>
</feature>
<keyword evidence="9" id="KW-1185">Reference proteome</keyword>
<feature type="transmembrane region" description="Helical" evidence="7">
    <location>
        <begin position="153"/>
        <end position="172"/>
    </location>
</feature>
<organism evidence="8 9">
    <name type="scientific">Methanosarcina horonobensis HB-1 = JCM 15518</name>
    <dbReference type="NCBI Taxonomy" id="1434110"/>
    <lineage>
        <taxon>Archaea</taxon>
        <taxon>Methanobacteriati</taxon>
        <taxon>Methanobacteriota</taxon>
        <taxon>Stenosarchaea group</taxon>
        <taxon>Methanomicrobia</taxon>
        <taxon>Methanosarcinales</taxon>
        <taxon>Methanosarcinaceae</taxon>
        <taxon>Methanosarcina</taxon>
    </lineage>
</organism>
<feature type="transmembrane region" description="Helical" evidence="7">
    <location>
        <begin position="178"/>
        <end position="199"/>
    </location>
</feature>
<dbReference type="EMBL" id="CP009516">
    <property type="protein sequence ID" value="AKB78004.1"/>
    <property type="molecule type" value="Genomic_DNA"/>
</dbReference>
<keyword evidence="5 7" id="KW-1133">Transmembrane helix</keyword>
<feature type="transmembrane region" description="Helical" evidence="7">
    <location>
        <begin position="32"/>
        <end position="50"/>
    </location>
</feature>
<proteinExistence type="inferred from homology"/>
<dbReference type="HOGENOM" id="CLU_726868_0_0_2"/>
<dbReference type="KEGG" id="mhor:MSHOH_1521"/>
<comment type="subcellular location">
    <subcellularLocation>
        <location evidence="1">Cell membrane</location>
        <topology evidence="1">Multi-pass membrane protein</topology>
    </subcellularLocation>
</comment>
<keyword evidence="3" id="KW-1003">Cell membrane</keyword>
<feature type="transmembrane region" description="Helical" evidence="7">
    <location>
        <begin position="336"/>
        <end position="352"/>
    </location>
</feature>
<dbReference type="GO" id="GO:0005886">
    <property type="term" value="C:plasma membrane"/>
    <property type="evidence" value="ECO:0007669"/>
    <property type="project" value="UniProtKB-SubCell"/>
</dbReference>
<evidence type="ECO:0000256" key="3">
    <source>
        <dbReference type="ARBA" id="ARBA00022475"/>
    </source>
</evidence>
<evidence type="ECO:0000256" key="4">
    <source>
        <dbReference type="ARBA" id="ARBA00022692"/>
    </source>
</evidence>
<feature type="transmembrane region" description="Helical" evidence="7">
    <location>
        <begin position="62"/>
        <end position="85"/>
    </location>
</feature>
<protein>
    <recommendedName>
        <fullName evidence="10">Integral membrane protein</fullName>
    </recommendedName>
</protein>
<dbReference type="PATRIC" id="fig|1434110.4.peg.1906"/>
<dbReference type="PANTHER" id="PTHR39087:SF2">
    <property type="entry name" value="UPF0104 MEMBRANE PROTEIN MJ1595"/>
    <property type="match status" value="1"/>
</dbReference>
<evidence type="ECO:0008006" key="10">
    <source>
        <dbReference type="Google" id="ProtNLM"/>
    </source>
</evidence>
<accession>A0A0E3S914</accession>
<name>A0A0E3S914_9EURY</name>
<feature type="transmembrane region" description="Helical" evidence="7">
    <location>
        <begin position="105"/>
        <end position="133"/>
    </location>
</feature>
<dbReference type="NCBIfam" id="TIGR00374">
    <property type="entry name" value="flippase-like domain"/>
    <property type="match status" value="1"/>
</dbReference>
<comment type="similarity">
    <text evidence="2">Belongs to the UPF0104 family.</text>
</comment>